<accession>A0A4Z0C807</accession>
<evidence type="ECO:0000313" key="3">
    <source>
        <dbReference type="Proteomes" id="UP000297839"/>
    </source>
</evidence>
<dbReference type="Gene3D" id="3.40.190.10">
    <property type="entry name" value="Periplasmic binding protein-like II"/>
    <property type="match status" value="1"/>
</dbReference>
<dbReference type="Gene3D" id="3.40.190.150">
    <property type="entry name" value="Bordetella uptake gene, domain 1"/>
    <property type="match status" value="1"/>
</dbReference>
<dbReference type="AlphaFoldDB" id="A0A4Z0C807"/>
<dbReference type="OrthoDB" id="8635416at2"/>
<evidence type="ECO:0000256" key="1">
    <source>
        <dbReference type="ARBA" id="ARBA00006987"/>
    </source>
</evidence>
<dbReference type="Pfam" id="PF03401">
    <property type="entry name" value="TctC"/>
    <property type="match status" value="1"/>
</dbReference>
<dbReference type="CDD" id="cd13578">
    <property type="entry name" value="PBP2_Bug27"/>
    <property type="match status" value="1"/>
</dbReference>
<comment type="caution">
    <text evidence="2">The sequence shown here is derived from an EMBL/GenBank/DDBJ whole genome shotgun (WGS) entry which is preliminary data.</text>
</comment>
<protein>
    <submittedName>
        <fullName evidence="2">Tripartite tricarboxylate transporter substrate binding protein</fullName>
    </submittedName>
</protein>
<dbReference type="EMBL" id="SMLK01000001">
    <property type="protein sequence ID" value="TFZ07743.1"/>
    <property type="molecule type" value="Genomic_DNA"/>
</dbReference>
<evidence type="ECO:0000313" key="2">
    <source>
        <dbReference type="EMBL" id="TFZ07743.1"/>
    </source>
</evidence>
<dbReference type="PANTHER" id="PTHR42928:SF5">
    <property type="entry name" value="BLR1237 PROTEIN"/>
    <property type="match status" value="1"/>
</dbReference>
<dbReference type="PANTHER" id="PTHR42928">
    <property type="entry name" value="TRICARBOXYLATE-BINDING PROTEIN"/>
    <property type="match status" value="1"/>
</dbReference>
<name>A0A4Z0C807_9BURK</name>
<keyword evidence="3" id="KW-1185">Reference proteome</keyword>
<sequence>MPCSWFRPTSLSRSIARNTVCAPCTRAPVSPGGAGAFLFTMCTSSWLTTRERKPRMFSMCTNSDLAVHPHAAPAHTGPTHLTEIRRQVLKRSTFLLAACMAVAAPAVLAQGPAYPNKPVKIVVGYPPGGASDIVARLVAQELQAMNNQGFVVENRPGVGGMLGMSVVAKSPADGYTLGLGVSGTLTTGPHLTKTRLYDPLKDFEPITMVAKAPMILLASPAFKYDNVNALVREAKARPGELMFASGAQAFELALQLFKSKADVNITSVSYPGGAQASIDVMSGRVPLMVDTIGAQQENIRTGKLKPLAVLDSKRSPLFPDVPTMAEAGVNGYEALGWTSLVAPPGTPEAIVQKLNQQVGQVLAKPEVKKRLLQLGFEPWHSTPQQAGKIVASEYAKWGDVVRTSGMQAQ</sequence>
<organism evidence="2 3">
    <name type="scientific">Ramlibacter humi</name>
    <dbReference type="NCBI Taxonomy" id="2530451"/>
    <lineage>
        <taxon>Bacteria</taxon>
        <taxon>Pseudomonadati</taxon>
        <taxon>Pseudomonadota</taxon>
        <taxon>Betaproteobacteria</taxon>
        <taxon>Burkholderiales</taxon>
        <taxon>Comamonadaceae</taxon>
        <taxon>Ramlibacter</taxon>
    </lineage>
</organism>
<dbReference type="InterPro" id="IPR042100">
    <property type="entry name" value="Bug_dom1"/>
</dbReference>
<proteinExistence type="inferred from homology"/>
<dbReference type="InterPro" id="IPR005064">
    <property type="entry name" value="BUG"/>
</dbReference>
<dbReference type="SUPFAM" id="SSF53850">
    <property type="entry name" value="Periplasmic binding protein-like II"/>
    <property type="match status" value="1"/>
</dbReference>
<reference evidence="2 3" key="1">
    <citation type="submission" date="2019-03" db="EMBL/GenBank/DDBJ databases">
        <title>Ramlibacter sp. 18x22-1, whole genome shotgun sequence.</title>
        <authorList>
            <person name="Zhang X."/>
            <person name="Feng G."/>
            <person name="Zhu H."/>
        </authorList>
    </citation>
    <scope>NUCLEOTIDE SEQUENCE [LARGE SCALE GENOMIC DNA]</scope>
    <source>
        <strain evidence="2 3">18x22-1</strain>
    </source>
</reference>
<comment type="similarity">
    <text evidence="1">Belongs to the UPF0065 (bug) family.</text>
</comment>
<gene>
    <name evidence="2" type="ORF">EZ216_00840</name>
</gene>
<dbReference type="Proteomes" id="UP000297839">
    <property type="component" value="Unassembled WGS sequence"/>
</dbReference>